<keyword evidence="8" id="KW-1185">Reference proteome</keyword>
<comment type="subcellular location">
    <subcellularLocation>
        <location evidence="1">Cell membrane</location>
        <topology evidence="1">Multi-pass membrane protein</topology>
    </subcellularLocation>
</comment>
<evidence type="ECO:0000256" key="6">
    <source>
        <dbReference type="SAM" id="Phobius"/>
    </source>
</evidence>
<name>A0ABR7W9V6_9ACTN</name>
<keyword evidence="2" id="KW-1003">Cell membrane</keyword>
<feature type="transmembrane region" description="Helical" evidence="6">
    <location>
        <begin position="69"/>
        <end position="88"/>
    </location>
</feature>
<gene>
    <name evidence="7" type="ORF">IDF66_08270</name>
</gene>
<evidence type="ECO:0000256" key="2">
    <source>
        <dbReference type="ARBA" id="ARBA00022475"/>
    </source>
</evidence>
<evidence type="ECO:0000313" key="7">
    <source>
        <dbReference type="EMBL" id="MBD1319581.1"/>
    </source>
</evidence>
<dbReference type="InterPro" id="IPR005171">
    <property type="entry name" value="Cyt_c_oxidase_su4_prok"/>
</dbReference>
<keyword evidence="4 6" id="KW-1133">Transmembrane helix</keyword>
<evidence type="ECO:0000256" key="3">
    <source>
        <dbReference type="ARBA" id="ARBA00022692"/>
    </source>
</evidence>
<feature type="transmembrane region" description="Helical" evidence="6">
    <location>
        <begin position="36"/>
        <end position="57"/>
    </location>
</feature>
<feature type="transmembrane region" description="Helical" evidence="6">
    <location>
        <begin position="12"/>
        <end position="30"/>
    </location>
</feature>
<organism evidence="7 8">
    <name type="scientific">Gordonia hankookensis</name>
    <dbReference type="NCBI Taxonomy" id="589403"/>
    <lineage>
        <taxon>Bacteria</taxon>
        <taxon>Bacillati</taxon>
        <taxon>Actinomycetota</taxon>
        <taxon>Actinomycetes</taxon>
        <taxon>Mycobacteriales</taxon>
        <taxon>Gordoniaceae</taxon>
        <taxon>Gordonia</taxon>
    </lineage>
</organism>
<accession>A0ABR7W9V6</accession>
<evidence type="ECO:0000256" key="5">
    <source>
        <dbReference type="ARBA" id="ARBA00023136"/>
    </source>
</evidence>
<evidence type="ECO:0000256" key="4">
    <source>
        <dbReference type="ARBA" id="ARBA00022989"/>
    </source>
</evidence>
<comment type="caution">
    <text evidence="7">The sequence shown here is derived from an EMBL/GenBank/DDBJ whole genome shotgun (WGS) entry which is preliminary data.</text>
</comment>
<dbReference type="Proteomes" id="UP000602395">
    <property type="component" value="Unassembled WGS sequence"/>
</dbReference>
<evidence type="ECO:0000313" key="8">
    <source>
        <dbReference type="Proteomes" id="UP000602395"/>
    </source>
</evidence>
<protein>
    <submittedName>
        <fullName evidence="7">Cytochrome C oxidase subunit IV family protein</fullName>
    </submittedName>
</protein>
<keyword evidence="3 6" id="KW-0812">Transmembrane</keyword>
<sequence length="89" mass="9812">MILSDVVGRRYVRTWLILVMLAVVIPIVSLETHAGTAAAVVVLALAAYKVRLVGLDFMEIRSAPKGLRWVFEIYCVALWVVLAGAFLLL</sequence>
<dbReference type="RefSeq" id="WP_190266479.1">
    <property type="nucleotide sequence ID" value="NZ_BAABAD010000005.1"/>
</dbReference>
<dbReference type="Pfam" id="PF03626">
    <property type="entry name" value="COX4_pro"/>
    <property type="match status" value="1"/>
</dbReference>
<dbReference type="EMBL" id="JACWMS010000002">
    <property type="protein sequence ID" value="MBD1319581.1"/>
    <property type="molecule type" value="Genomic_DNA"/>
</dbReference>
<reference evidence="7 8" key="1">
    <citation type="submission" date="2020-09" db="EMBL/GenBank/DDBJ databases">
        <title>Novel species in genus Gordonia.</title>
        <authorList>
            <person name="Zhang G."/>
        </authorList>
    </citation>
    <scope>NUCLEOTIDE SEQUENCE [LARGE SCALE GENOMIC DNA]</scope>
    <source>
        <strain evidence="7 8">ON-33</strain>
    </source>
</reference>
<keyword evidence="5 6" id="KW-0472">Membrane</keyword>
<proteinExistence type="predicted"/>
<evidence type="ECO:0000256" key="1">
    <source>
        <dbReference type="ARBA" id="ARBA00004651"/>
    </source>
</evidence>